<proteinExistence type="predicted"/>
<reference evidence="2" key="1">
    <citation type="journal article" date="2011" name="Nature">
        <title>A high-resolution map of human evolutionary constraint using 29 mammals.</title>
        <authorList>
            <person name="Lindblad-Toh K."/>
            <person name="Garber M."/>
            <person name="Zuk O."/>
            <person name="Lin M.F."/>
            <person name="Parker B.J."/>
            <person name="Washietl S."/>
            <person name="Kheradpour P."/>
            <person name="Ernst J."/>
            <person name="Jordan G."/>
            <person name="Mauceli E."/>
            <person name="Ward L.D."/>
            <person name="Lowe C.B."/>
            <person name="Holloway A.K."/>
            <person name="Clamp M."/>
            <person name="Gnerre S."/>
            <person name="Alfoldi J."/>
            <person name="Beal K."/>
            <person name="Chang J."/>
            <person name="Clawson H."/>
            <person name="Cuff J."/>
            <person name="Di Palma F."/>
            <person name="Fitzgerald S."/>
            <person name="Flicek P."/>
            <person name="Guttman M."/>
            <person name="Hubisz M.J."/>
            <person name="Jaffe D.B."/>
            <person name="Jungreis I."/>
            <person name="Kent W.J."/>
            <person name="Kostka D."/>
            <person name="Lara M."/>
            <person name="Martins A.L."/>
            <person name="Massingham T."/>
            <person name="Moltke I."/>
            <person name="Raney B.J."/>
            <person name="Rasmussen M.D."/>
            <person name="Robinson J."/>
            <person name="Stark A."/>
            <person name="Vilella A.J."/>
            <person name="Wen J."/>
            <person name="Xie X."/>
            <person name="Zody M.C."/>
            <person name="Baldwin J."/>
            <person name="Bloom T."/>
            <person name="Chin C.W."/>
            <person name="Heiman D."/>
            <person name="Nicol R."/>
            <person name="Nusbaum C."/>
            <person name="Young S."/>
            <person name="Wilkinson J."/>
            <person name="Worley K.C."/>
            <person name="Kovar C.L."/>
            <person name="Muzny D.M."/>
            <person name="Gibbs R.A."/>
            <person name="Cree A."/>
            <person name="Dihn H.H."/>
            <person name="Fowler G."/>
            <person name="Jhangiani S."/>
            <person name="Joshi V."/>
            <person name="Lee S."/>
            <person name="Lewis L.R."/>
            <person name="Nazareth L.V."/>
            <person name="Okwuonu G."/>
            <person name="Santibanez J."/>
            <person name="Warren W.C."/>
            <person name="Mardis E.R."/>
            <person name="Weinstock G.M."/>
            <person name="Wilson R.K."/>
            <person name="Delehaunty K."/>
            <person name="Dooling D."/>
            <person name="Fronik C."/>
            <person name="Fulton L."/>
            <person name="Fulton B."/>
            <person name="Graves T."/>
            <person name="Minx P."/>
            <person name="Sodergren E."/>
            <person name="Birney E."/>
            <person name="Margulies E.H."/>
            <person name="Herrero J."/>
            <person name="Green E.D."/>
            <person name="Haussler D."/>
            <person name="Siepel A."/>
            <person name="Goldman N."/>
            <person name="Pollard K.S."/>
            <person name="Pedersen J.S."/>
            <person name="Lander E.S."/>
            <person name="Kellis M."/>
        </authorList>
    </citation>
    <scope>NUCLEOTIDE SEQUENCE [LARGE SCALE GENOMIC DNA]</scope>
    <source>
        <strain evidence="2">2N</strain>
    </source>
</reference>
<evidence type="ECO:0000313" key="1">
    <source>
        <dbReference type="Ensembl" id="ENSCPOP00000024050.1"/>
    </source>
</evidence>
<organism evidence="1 2">
    <name type="scientific">Cavia porcellus</name>
    <name type="common">Guinea pig</name>
    <dbReference type="NCBI Taxonomy" id="10141"/>
    <lineage>
        <taxon>Eukaryota</taxon>
        <taxon>Metazoa</taxon>
        <taxon>Chordata</taxon>
        <taxon>Craniata</taxon>
        <taxon>Vertebrata</taxon>
        <taxon>Euteleostomi</taxon>
        <taxon>Mammalia</taxon>
        <taxon>Eutheria</taxon>
        <taxon>Euarchontoglires</taxon>
        <taxon>Glires</taxon>
        <taxon>Rodentia</taxon>
        <taxon>Hystricomorpha</taxon>
        <taxon>Caviidae</taxon>
        <taxon>Cavia</taxon>
    </lineage>
</organism>
<reference evidence="1" key="2">
    <citation type="submission" date="2025-08" db="UniProtKB">
        <authorList>
            <consortium name="Ensembl"/>
        </authorList>
    </citation>
    <scope>IDENTIFICATION</scope>
    <source>
        <strain evidence="1">2N</strain>
    </source>
</reference>
<protein>
    <submittedName>
        <fullName evidence="1">LSM1 homolog, mRNA degradation associated</fullName>
    </submittedName>
</protein>
<dbReference type="Proteomes" id="UP000005447">
    <property type="component" value="Unassembled WGS sequence"/>
</dbReference>
<dbReference type="Ensembl" id="ENSCPOT00000038886.1">
    <property type="protein sequence ID" value="ENSCPOP00000024050.1"/>
    <property type="gene ID" value="ENSCPOG00000032671.1"/>
</dbReference>
<accession>A0A286XF64</accession>
<dbReference type="Bgee" id="ENSCPOG00000032671">
    <property type="expression patterns" value="Expressed in heart left ventricle and 12 other cell types or tissues"/>
</dbReference>
<dbReference type="GeneTree" id="ENSGT00730000111133"/>
<dbReference type="AlphaFoldDB" id="A0A286XF64"/>
<evidence type="ECO:0000313" key="2">
    <source>
        <dbReference type="Proteomes" id="UP000005447"/>
    </source>
</evidence>
<keyword evidence="2" id="KW-1185">Reference proteome</keyword>
<reference evidence="1" key="3">
    <citation type="submission" date="2025-09" db="UniProtKB">
        <authorList>
            <consortium name="Ensembl"/>
        </authorList>
    </citation>
    <scope>IDENTIFICATION</scope>
    <source>
        <strain evidence="1">2N</strain>
    </source>
</reference>
<dbReference type="EMBL" id="AAKN02052468">
    <property type="status" value="NOT_ANNOTATED_CDS"/>
    <property type="molecule type" value="Genomic_DNA"/>
</dbReference>
<name>A0A286XF64_CAVPO</name>
<gene>
    <name evidence="1" type="primary">LSM1</name>
</gene>
<dbReference type="VEuPathDB" id="HostDB:ENSCPOG00000032671"/>
<sequence length="22" mass="2502">MNYMPGTASLIEDIDRFGEGER</sequence>